<feature type="domain" description="GST C-terminal" evidence="8">
    <location>
        <begin position="91"/>
        <end position="218"/>
    </location>
</feature>
<evidence type="ECO:0000259" key="8">
    <source>
        <dbReference type="PROSITE" id="PS50405"/>
    </source>
</evidence>
<dbReference type="FunFam" id="1.20.1050.10:FF:000007">
    <property type="entry name" value="Glutathione S-transferase 1-1"/>
    <property type="match status" value="1"/>
</dbReference>
<accession>A0A9N9RI05</accession>
<comment type="subunit">
    <text evidence="2">Homodimer.</text>
</comment>
<feature type="domain" description="GST N-terminal" evidence="7">
    <location>
        <begin position="3"/>
        <end position="84"/>
    </location>
</feature>
<evidence type="ECO:0000256" key="2">
    <source>
        <dbReference type="ARBA" id="ARBA00011738"/>
    </source>
</evidence>
<sequence>MTDKLNIYCFIGSLPSRAVIILTKVLDIPVELNAVNILKGEQNSYWYKKINPVMKVPALAHGYFTLSESRAIMAYLVDTKMPGGCGLYPKDPRKRAKVDERLFFDATTFFPKVSSILQAYMKNKSECDRKQAIEDLMPVLKTMEEFLSETEYFACNEMTIADISMFPTVTTVYDIGIDLSKFPKLISWCQKMQKIPGNDINEAGGKVLLEALGMKPKL</sequence>
<evidence type="ECO:0000313" key="10">
    <source>
        <dbReference type="Proteomes" id="UP001153620"/>
    </source>
</evidence>
<dbReference type="CDD" id="cd03177">
    <property type="entry name" value="GST_C_Delta_Epsilon"/>
    <property type="match status" value="1"/>
</dbReference>
<dbReference type="EMBL" id="OU895877">
    <property type="protein sequence ID" value="CAG9797179.1"/>
    <property type="molecule type" value="Genomic_DNA"/>
</dbReference>
<protein>
    <recommendedName>
        <fullName evidence="3">glutathione transferase</fullName>
        <ecNumber evidence="3">2.5.1.18</ecNumber>
    </recommendedName>
    <alternativeName>
        <fullName evidence="5">GST class-theta</fullName>
    </alternativeName>
</protein>
<dbReference type="OrthoDB" id="422574at2759"/>
<evidence type="ECO:0000313" key="9">
    <source>
        <dbReference type="EMBL" id="CAG9797179.1"/>
    </source>
</evidence>
<keyword evidence="4" id="KW-0808">Transferase</keyword>
<dbReference type="InterPro" id="IPR040079">
    <property type="entry name" value="Glutathione_S-Trfase"/>
</dbReference>
<dbReference type="SUPFAM" id="SSF47616">
    <property type="entry name" value="GST C-terminal domain-like"/>
    <property type="match status" value="1"/>
</dbReference>
<evidence type="ECO:0000256" key="4">
    <source>
        <dbReference type="ARBA" id="ARBA00022679"/>
    </source>
</evidence>
<evidence type="ECO:0000256" key="3">
    <source>
        <dbReference type="ARBA" id="ARBA00012452"/>
    </source>
</evidence>
<gene>
    <name evidence="9" type="ORF">CHIRRI_LOCUS179</name>
</gene>
<dbReference type="SUPFAM" id="SSF52833">
    <property type="entry name" value="Thioredoxin-like"/>
    <property type="match status" value="1"/>
</dbReference>
<dbReference type="PROSITE" id="PS50405">
    <property type="entry name" value="GST_CTER"/>
    <property type="match status" value="1"/>
</dbReference>
<dbReference type="InterPro" id="IPR004045">
    <property type="entry name" value="Glutathione_S-Trfase_N"/>
</dbReference>
<reference evidence="9" key="2">
    <citation type="submission" date="2022-10" db="EMBL/GenBank/DDBJ databases">
        <authorList>
            <consortium name="ENA_rothamsted_submissions"/>
            <consortium name="culmorum"/>
            <person name="King R."/>
        </authorList>
    </citation>
    <scope>NUCLEOTIDE SEQUENCE</scope>
</reference>
<evidence type="ECO:0000256" key="5">
    <source>
        <dbReference type="ARBA" id="ARBA00041523"/>
    </source>
</evidence>
<dbReference type="SFLD" id="SFLDS00019">
    <property type="entry name" value="Glutathione_Transferase_(cytos"/>
    <property type="match status" value="1"/>
</dbReference>
<evidence type="ECO:0000256" key="6">
    <source>
        <dbReference type="ARBA" id="ARBA00047960"/>
    </source>
</evidence>
<dbReference type="Pfam" id="PF02798">
    <property type="entry name" value="GST_N"/>
    <property type="match status" value="1"/>
</dbReference>
<dbReference type="InterPro" id="IPR036282">
    <property type="entry name" value="Glutathione-S-Trfase_C_sf"/>
</dbReference>
<dbReference type="InterPro" id="IPR004046">
    <property type="entry name" value="GST_C"/>
</dbReference>
<dbReference type="GO" id="GO:0004364">
    <property type="term" value="F:glutathione transferase activity"/>
    <property type="evidence" value="ECO:0007669"/>
    <property type="project" value="UniProtKB-EC"/>
</dbReference>
<dbReference type="SFLD" id="SFLDG00358">
    <property type="entry name" value="Main_(cytGST)"/>
    <property type="match status" value="1"/>
</dbReference>
<dbReference type="GO" id="GO:0006749">
    <property type="term" value="P:glutathione metabolic process"/>
    <property type="evidence" value="ECO:0007669"/>
    <property type="project" value="TreeGrafter"/>
</dbReference>
<dbReference type="PROSITE" id="PS50404">
    <property type="entry name" value="GST_NTER"/>
    <property type="match status" value="1"/>
</dbReference>
<keyword evidence="10" id="KW-1185">Reference proteome</keyword>
<evidence type="ECO:0000256" key="1">
    <source>
        <dbReference type="ARBA" id="ARBA00009899"/>
    </source>
</evidence>
<dbReference type="AlphaFoldDB" id="A0A9N9RI05"/>
<dbReference type="PANTHER" id="PTHR43969">
    <property type="entry name" value="GLUTATHIONE S TRANSFERASE D10, ISOFORM A-RELATED"/>
    <property type="match status" value="1"/>
</dbReference>
<dbReference type="InterPro" id="IPR010987">
    <property type="entry name" value="Glutathione-S-Trfase_C-like"/>
</dbReference>
<comment type="catalytic activity">
    <reaction evidence="6">
        <text>RX + glutathione = an S-substituted glutathione + a halide anion + H(+)</text>
        <dbReference type="Rhea" id="RHEA:16437"/>
        <dbReference type="ChEBI" id="CHEBI:15378"/>
        <dbReference type="ChEBI" id="CHEBI:16042"/>
        <dbReference type="ChEBI" id="CHEBI:17792"/>
        <dbReference type="ChEBI" id="CHEBI:57925"/>
        <dbReference type="ChEBI" id="CHEBI:90779"/>
        <dbReference type="EC" id="2.5.1.18"/>
    </reaction>
</comment>
<proteinExistence type="inferred from homology"/>
<dbReference type="Gene3D" id="3.40.30.10">
    <property type="entry name" value="Glutaredoxin"/>
    <property type="match status" value="1"/>
</dbReference>
<comment type="similarity">
    <text evidence="1">Belongs to the GST superfamily. Theta family.</text>
</comment>
<name>A0A9N9RI05_9DIPT</name>
<dbReference type="InterPro" id="IPR036249">
    <property type="entry name" value="Thioredoxin-like_sf"/>
</dbReference>
<dbReference type="PANTHER" id="PTHR43969:SF9">
    <property type="entry name" value="GLUTATHIONE S TRANSFERASE D10, ISOFORM A-RELATED"/>
    <property type="match status" value="1"/>
</dbReference>
<dbReference type="EC" id="2.5.1.18" evidence="3"/>
<dbReference type="Proteomes" id="UP001153620">
    <property type="component" value="Chromosome 1"/>
</dbReference>
<evidence type="ECO:0000259" key="7">
    <source>
        <dbReference type="PROSITE" id="PS50404"/>
    </source>
</evidence>
<reference evidence="9" key="1">
    <citation type="submission" date="2022-01" db="EMBL/GenBank/DDBJ databases">
        <authorList>
            <person name="King R."/>
        </authorList>
    </citation>
    <scope>NUCLEOTIDE SEQUENCE</scope>
</reference>
<dbReference type="Pfam" id="PF00043">
    <property type="entry name" value="GST_C"/>
    <property type="match status" value="1"/>
</dbReference>
<dbReference type="Gene3D" id="1.20.1050.10">
    <property type="match status" value="1"/>
</dbReference>
<organism evidence="9 10">
    <name type="scientific">Chironomus riparius</name>
    <dbReference type="NCBI Taxonomy" id="315576"/>
    <lineage>
        <taxon>Eukaryota</taxon>
        <taxon>Metazoa</taxon>
        <taxon>Ecdysozoa</taxon>
        <taxon>Arthropoda</taxon>
        <taxon>Hexapoda</taxon>
        <taxon>Insecta</taxon>
        <taxon>Pterygota</taxon>
        <taxon>Neoptera</taxon>
        <taxon>Endopterygota</taxon>
        <taxon>Diptera</taxon>
        <taxon>Nematocera</taxon>
        <taxon>Chironomoidea</taxon>
        <taxon>Chironomidae</taxon>
        <taxon>Chironominae</taxon>
        <taxon>Chironomus</taxon>
    </lineage>
</organism>